<evidence type="ECO:0000256" key="1">
    <source>
        <dbReference type="ARBA" id="ARBA00022679"/>
    </source>
</evidence>
<dbReference type="GO" id="GO:0008757">
    <property type="term" value="F:S-adenosylmethionine-dependent methyltransferase activity"/>
    <property type="evidence" value="ECO:0007669"/>
    <property type="project" value="InterPro"/>
</dbReference>
<dbReference type="EMBL" id="FODY01000011">
    <property type="protein sequence ID" value="SEP14221.1"/>
    <property type="molecule type" value="Genomic_DNA"/>
</dbReference>
<dbReference type="PANTHER" id="PTHR44068">
    <property type="entry name" value="ZGC:194242"/>
    <property type="match status" value="1"/>
</dbReference>
<dbReference type="RefSeq" id="WP_091746850.1">
    <property type="nucleotide sequence ID" value="NZ_FODY01000011.1"/>
</dbReference>
<keyword evidence="1" id="KW-0808">Transferase</keyword>
<dbReference type="InterPro" id="IPR013216">
    <property type="entry name" value="Methyltransf_11"/>
</dbReference>
<name>A0A1H8VFQ2_9FIRM</name>
<evidence type="ECO:0000313" key="3">
    <source>
        <dbReference type="EMBL" id="SEP14221.1"/>
    </source>
</evidence>
<organism evidence="3 4">
    <name type="scientific">Propionispora vibrioides</name>
    <dbReference type="NCBI Taxonomy" id="112903"/>
    <lineage>
        <taxon>Bacteria</taxon>
        <taxon>Bacillati</taxon>
        <taxon>Bacillota</taxon>
        <taxon>Negativicutes</taxon>
        <taxon>Selenomonadales</taxon>
        <taxon>Sporomusaceae</taxon>
        <taxon>Propionispora</taxon>
    </lineage>
</organism>
<protein>
    <submittedName>
        <fullName evidence="3">Cyclopropane fatty-acyl-phospholipid synthase</fullName>
    </submittedName>
</protein>
<proteinExistence type="predicted"/>
<gene>
    <name evidence="3" type="ORF">SAMN04490178_11167</name>
</gene>
<dbReference type="Gene3D" id="3.40.50.150">
    <property type="entry name" value="Vaccinia Virus protein VP39"/>
    <property type="match status" value="1"/>
</dbReference>
<sequence length="241" mass="27458">MYTFTNQFISSQNNMEFLKAAMMGPNAMRVAEELASYLNVNENMRILDLGCGCGLSTLLLTQKYGAKVFAADLWISPTENYERFKSIGIDDKAVPISVDATKGLPFASGYFDLLFTVDAYHYFGDTAEMLPSLIPFVKKGGYIAVAIPGLKYEFGENVPTDMQPFWNSEMKRTLHSVDWWKDLWKRAEGIEMVDSREMDSCRQAWKEWQTGYHPIVAEDIKMMEAENGKYFNLVQLIAKVI</sequence>
<keyword evidence="4" id="KW-1185">Reference proteome</keyword>
<accession>A0A1H8VFQ2</accession>
<dbReference type="InterPro" id="IPR029063">
    <property type="entry name" value="SAM-dependent_MTases_sf"/>
</dbReference>
<evidence type="ECO:0000313" key="4">
    <source>
        <dbReference type="Proteomes" id="UP000198847"/>
    </source>
</evidence>
<dbReference type="Proteomes" id="UP000198847">
    <property type="component" value="Unassembled WGS sequence"/>
</dbReference>
<dbReference type="STRING" id="112903.SAMN04490178_11167"/>
<dbReference type="AlphaFoldDB" id="A0A1H8VFQ2"/>
<dbReference type="Pfam" id="PF08241">
    <property type="entry name" value="Methyltransf_11"/>
    <property type="match status" value="1"/>
</dbReference>
<dbReference type="CDD" id="cd02440">
    <property type="entry name" value="AdoMet_MTases"/>
    <property type="match status" value="1"/>
</dbReference>
<dbReference type="SUPFAM" id="SSF53335">
    <property type="entry name" value="S-adenosyl-L-methionine-dependent methyltransferases"/>
    <property type="match status" value="1"/>
</dbReference>
<evidence type="ECO:0000259" key="2">
    <source>
        <dbReference type="Pfam" id="PF08241"/>
    </source>
</evidence>
<dbReference type="InterPro" id="IPR050447">
    <property type="entry name" value="Erg6_SMT_methyltransf"/>
</dbReference>
<feature type="domain" description="Methyltransferase type 11" evidence="2">
    <location>
        <begin position="47"/>
        <end position="144"/>
    </location>
</feature>
<dbReference type="OrthoDB" id="9804312at2"/>
<reference evidence="3 4" key="1">
    <citation type="submission" date="2016-10" db="EMBL/GenBank/DDBJ databases">
        <authorList>
            <person name="de Groot N.N."/>
        </authorList>
    </citation>
    <scope>NUCLEOTIDE SEQUENCE [LARGE SCALE GENOMIC DNA]</scope>
    <source>
        <strain evidence="3 4">DSM 13305</strain>
    </source>
</reference>
<dbReference type="PANTHER" id="PTHR44068:SF11">
    <property type="entry name" value="GERANYL DIPHOSPHATE 2-C-METHYLTRANSFERASE"/>
    <property type="match status" value="1"/>
</dbReference>